<organism evidence="1 2">
    <name type="scientific">Ensete ventricosum</name>
    <name type="common">Abyssinian banana</name>
    <name type="synonym">Musa ensete</name>
    <dbReference type="NCBI Taxonomy" id="4639"/>
    <lineage>
        <taxon>Eukaryota</taxon>
        <taxon>Viridiplantae</taxon>
        <taxon>Streptophyta</taxon>
        <taxon>Embryophyta</taxon>
        <taxon>Tracheophyta</taxon>
        <taxon>Spermatophyta</taxon>
        <taxon>Magnoliopsida</taxon>
        <taxon>Liliopsida</taxon>
        <taxon>Zingiberales</taxon>
        <taxon>Musaceae</taxon>
        <taxon>Ensete</taxon>
    </lineage>
</organism>
<evidence type="ECO:0000313" key="1">
    <source>
        <dbReference type="EMBL" id="KAJ8458226.1"/>
    </source>
</evidence>
<sequence length="125" mass="13974">MQSECPALPLRSLDPRLLHRNEDGEIHQHQWPSLPKLFAPIRRNARNGRVPGQSEVAEVLHLAVPAGIIVVADKILKQASGGGADVKLFGFLHVLTATKRKLTYTPPPTQRRRIEMNCNAVFHYV</sequence>
<dbReference type="AlphaFoldDB" id="A0AAV8P0Z6"/>
<dbReference type="EMBL" id="JAQQAF010000009">
    <property type="protein sequence ID" value="KAJ8458226.1"/>
    <property type="molecule type" value="Genomic_DNA"/>
</dbReference>
<reference evidence="1 2" key="1">
    <citation type="submission" date="2022-12" db="EMBL/GenBank/DDBJ databases">
        <title>Chromosome-scale assembly of the Ensete ventricosum genome.</title>
        <authorList>
            <person name="Dussert Y."/>
            <person name="Stocks J."/>
            <person name="Wendawek A."/>
            <person name="Woldeyes F."/>
            <person name="Nichols R.A."/>
            <person name="Borrell J.S."/>
        </authorList>
    </citation>
    <scope>NUCLEOTIDE SEQUENCE [LARGE SCALE GENOMIC DNA]</scope>
    <source>
        <strain evidence="2">cv. Maze</strain>
        <tissue evidence="1">Seeds</tissue>
    </source>
</reference>
<proteinExistence type="predicted"/>
<evidence type="ECO:0000313" key="2">
    <source>
        <dbReference type="Proteomes" id="UP001222027"/>
    </source>
</evidence>
<comment type="caution">
    <text evidence="1">The sequence shown here is derived from an EMBL/GenBank/DDBJ whole genome shotgun (WGS) entry which is preliminary data.</text>
</comment>
<gene>
    <name evidence="1" type="ORF">OPV22_031152</name>
</gene>
<accession>A0AAV8P0Z6</accession>
<keyword evidence="2" id="KW-1185">Reference proteome</keyword>
<protein>
    <submittedName>
        <fullName evidence="1">Uncharacterized protein</fullName>
    </submittedName>
</protein>
<dbReference type="Proteomes" id="UP001222027">
    <property type="component" value="Unassembled WGS sequence"/>
</dbReference>
<name>A0AAV8P0Z6_ENSVE</name>